<evidence type="ECO:0000256" key="1">
    <source>
        <dbReference type="SAM" id="Phobius"/>
    </source>
</evidence>
<comment type="caution">
    <text evidence="2">The sequence shown here is derived from an EMBL/GenBank/DDBJ whole genome shotgun (WGS) entry which is preliminary data.</text>
</comment>
<proteinExistence type="predicted"/>
<feature type="transmembrane region" description="Helical" evidence="1">
    <location>
        <begin position="12"/>
        <end position="32"/>
    </location>
</feature>
<accession>A0A6L9LFD3</accession>
<organism evidence="2 3">
    <name type="scientific">Spirosoma terrae</name>
    <dbReference type="NCBI Taxonomy" id="1968276"/>
    <lineage>
        <taxon>Bacteria</taxon>
        <taxon>Pseudomonadati</taxon>
        <taxon>Bacteroidota</taxon>
        <taxon>Cytophagia</taxon>
        <taxon>Cytophagales</taxon>
        <taxon>Cytophagaceae</taxon>
        <taxon>Spirosoma</taxon>
    </lineage>
</organism>
<sequence length="169" mass="19186">MKASTFFVRTWRILSILGLVFALFTSYISYPGDVAVRFDEQNNPIQTIERETIFYVAVLIFILNNTLINAISRLFLKVPTAKIPVPNPDMWVSHRSQLNEIFTNWFSALMAAINTILALGLFVLSLLNRSDRPIQALDYAWLLPVSTVILIVVIAALPIRLFMKPSNDD</sequence>
<evidence type="ECO:0000313" key="2">
    <source>
        <dbReference type="EMBL" id="NDU99315.1"/>
    </source>
</evidence>
<protein>
    <recommendedName>
        <fullName evidence="4">DUF1648 domain-containing protein</fullName>
    </recommendedName>
</protein>
<evidence type="ECO:0000313" key="3">
    <source>
        <dbReference type="Proteomes" id="UP000474175"/>
    </source>
</evidence>
<feature type="transmembrane region" description="Helical" evidence="1">
    <location>
        <begin position="139"/>
        <end position="163"/>
    </location>
</feature>
<keyword evidence="1" id="KW-1133">Transmembrane helix</keyword>
<keyword evidence="3" id="KW-1185">Reference proteome</keyword>
<dbReference type="RefSeq" id="WP_163955447.1">
    <property type="nucleotide sequence ID" value="NZ_JAAFZH010000032.1"/>
</dbReference>
<gene>
    <name evidence="2" type="ORF">GK108_30835</name>
</gene>
<keyword evidence="1" id="KW-0812">Transmembrane</keyword>
<name>A0A6L9LFD3_9BACT</name>
<dbReference type="EMBL" id="JAAFZH010000032">
    <property type="protein sequence ID" value="NDU99315.1"/>
    <property type="molecule type" value="Genomic_DNA"/>
</dbReference>
<feature type="transmembrane region" description="Helical" evidence="1">
    <location>
        <begin position="52"/>
        <end position="76"/>
    </location>
</feature>
<dbReference type="Proteomes" id="UP000474175">
    <property type="component" value="Unassembled WGS sequence"/>
</dbReference>
<feature type="transmembrane region" description="Helical" evidence="1">
    <location>
        <begin position="105"/>
        <end position="127"/>
    </location>
</feature>
<reference evidence="2 3" key="1">
    <citation type="submission" date="2020-02" db="EMBL/GenBank/DDBJ databases">
        <title>Draft genome sequence of two Spirosoma agri KCTC 52727 and Spirosoma terrae KCTC 52035.</title>
        <authorList>
            <person name="Rojas J."/>
            <person name="Ambika Manirajan B."/>
            <person name="Suarez C."/>
            <person name="Ratering S."/>
            <person name="Schnell S."/>
        </authorList>
    </citation>
    <scope>NUCLEOTIDE SEQUENCE [LARGE SCALE GENOMIC DNA]</scope>
    <source>
        <strain evidence="2 3">KCTC 52035</strain>
    </source>
</reference>
<evidence type="ECO:0008006" key="4">
    <source>
        <dbReference type="Google" id="ProtNLM"/>
    </source>
</evidence>
<keyword evidence="1" id="KW-0472">Membrane</keyword>
<dbReference type="AlphaFoldDB" id="A0A6L9LFD3"/>